<dbReference type="PROSITE" id="PS50876">
    <property type="entry name" value="ZF_INTEGRASE"/>
    <property type="match status" value="1"/>
</dbReference>
<keyword evidence="2" id="KW-0548">Nucleotidyltransferase</keyword>
<protein>
    <submittedName>
        <fullName evidence="13">POK18 protein</fullName>
    </submittedName>
</protein>
<evidence type="ECO:0000256" key="1">
    <source>
        <dbReference type="ARBA" id="ARBA00022679"/>
    </source>
</evidence>
<feature type="non-terminal residue" evidence="13">
    <location>
        <position position="1"/>
    </location>
</feature>
<evidence type="ECO:0000256" key="10">
    <source>
        <dbReference type="PROSITE-ProRule" id="PRU00450"/>
    </source>
</evidence>
<accession>A0A852PHB3</accession>
<dbReference type="AlphaFoldDB" id="A0A852PHB3"/>
<dbReference type="Gene3D" id="1.10.10.200">
    <property type="match status" value="1"/>
</dbReference>
<keyword evidence="6" id="KW-0378">Hydrolase</keyword>
<evidence type="ECO:0000256" key="8">
    <source>
        <dbReference type="ARBA" id="ARBA00022918"/>
    </source>
</evidence>
<gene>
    <name evidence="13" type="primary">Ervk18_5</name>
    <name evidence="13" type="ORF">ATRCLA_R16269</name>
</gene>
<name>A0A852PHB3_9PASS</name>
<keyword evidence="10" id="KW-0863">Zinc-finger</keyword>
<dbReference type="PANTHER" id="PTHR41694">
    <property type="entry name" value="ENDOGENOUS RETROVIRUS GROUP K MEMBER POL PROTEIN"/>
    <property type="match status" value="1"/>
</dbReference>
<dbReference type="PROSITE" id="PS50879">
    <property type="entry name" value="RNASE_H_1"/>
    <property type="match status" value="1"/>
</dbReference>
<dbReference type="InterPro" id="IPR012337">
    <property type="entry name" value="RNaseH-like_sf"/>
</dbReference>
<dbReference type="EMBL" id="WBMZ01020143">
    <property type="protein sequence ID" value="NXY26864.1"/>
    <property type="molecule type" value="Genomic_DNA"/>
</dbReference>
<dbReference type="OrthoDB" id="9386368at2759"/>
<organism evidence="13 14">
    <name type="scientific">Atrichornis clamosus</name>
    <dbReference type="NCBI Taxonomy" id="449594"/>
    <lineage>
        <taxon>Eukaryota</taxon>
        <taxon>Metazoa</taxon>
        <taxon>Chordata</taxon>
        <taxon>Craniata</taxon>
        <taxon>Vertebrata</taxon>
        <taxon>Euteleostomi</taxon>
        <taxon>Archelosauria</taxon>
        <taxon>Archosauria</taxon>
        <taxon>Dinosauria</taxon>
        <taxon>Saurischia</taxon>
        <taxon>Theropoda</taxon>
        <taxon>Coelurosauria</taxon>
        <taxon>Aves</taxon>
        <taxon>Neognathae</taxon>
        <taxon>Neoaves</taxon>
        <taxon>Telluraves</taxon>
        <taxon>Australaves</taxon>
        <taxon>Passeriformes</taxon>
        <taxon>Menuridae</taxon>
        <taxon>Atrichornis</taxon>
    </lineage>
</organism>
<evidence type="ECO:0000256" key="2">
    <source>
        <dbReference type="ARBA" id="ARBA00022695"/>
    </source>
</evidence>
<feature type="domain" description="Integrase-type" evidence="11">
    <location>
        <begin position="100"/>
        <end position="141"/>
    </location>
</feature>
<evidence type="ECO:0000259" key="12">
    <source>
        <dbReference type="PROSITE" id="PS50879"/>
    </source>
</evidence>
<keyword evidence="14" id="KW-1185">Reference proteome</keyword>
<dbReference type="SUPFAM" id="SSF46919">
    <property type="entry name" value="N-terminal Zn binding domain of HIV integrase"/>
    <property type="match status" value="1"/>
</dbReference>
<dbReference type="SUPFAM" id="SSF53098">
    <property type="entry name" value="Ribonuclease H-like"/>
    <property type="match status" value="1"/>
</dbReference>
<evidence type="ECO:0000256" key="4">
    <source>
        <dbReference type="ARBA" id="ARBA00022723"/>
    </source>
</evidence>
<evidence type="ECO:0000256" key="9">
    <source>
        <dbReference type="ARBA" id="ARBA00023268"/>
    </source>
</evidence>
<feature type="non-terminal residue" evidence="13">
    <location>
        <position position="154"/>
    </location>
</feature>
<keyword evidence="3" id="KW-0540">Nuclease</keyword>
<evidence type="ECO:0000256" key="5">
    <source>
        <dbReference type="ARBA" id="ARBA00022759"/>
    </source>
</evidence>
<keyword evidence="5" id="KW-0255">Endonuclease</keyword>
<evidence type="ECO:0000313" key="13">
    <source>
        <dbReference type="EMBL" id="NXY26864.1"/>
    </source>
</evidence>
<proteinExistence type="predicted"/>
<dbReference type="Gene3D" id="3.30.420.10">
    <property type="entry name" value="Ribonuclease H-like superfamily/Ribonuclease H"/>
    <property type="match status" value="1"/>
</dbReference>
<keyword evidence="1" id="KW-0808">Transferase</keyword>
<sequence length="154" mass="17255">AELAAVVRAFKKFPKPFNLITDSAYVAGITVRAEHALLKEVSNPKLFDLLSKLVYLVSQWEQPYHFTHIRSHTDLPGPIADGNRRADAVAMPVRRPNVPDTFAQAKMSHQFFHQNVPALMRMFHLHREQARAIVATCPSCQQSQMPSLGTGVNP</sequence>
<dbReference type="InterPro" id="IPR017856">
    <property type="entry name" value="Integrase-like_N"/>
</dbReference>
<comment type="caution">
    <text evidence="13">The sequence shown here is derived from an EMBL/GenBank/DDBJ whole genome shotgun (WGS) entry which is preliminary data.</text>
</comment>
<evidence type="ECO:0000313" key="14">
    <source>
        <dbReference type="Proteomes" id="UP000658642"/>
    </source>
</evidence>
<dbReference type="GO" id="GO:0003964">
    <property type="term" value="F:RNA-directed DNA polymerase activity"/>
    <property type="evidence" value="ECO:0007669"/>
    <property type="project" value="UniProtKB-KW"/>
</dbReference>
<keyword evidence="8" id="KW-0695">RNA-directed DNA polymerase</keyword>
<dbReference type="Pfam" id="PF02022">
    <property type="entry name" value="Integrase_Zn"/>
    <property type="match status" value="1"/>
</dbReference>
<dbReference type="InterPro" id="IPR002156">
    <property type="entry name" value="RNaseH_domain"/>
</dbReference>
<feature type="domain" description="RNase H type-1" evidence="12">
    <location>
        <begin position="1"/>
        <end position="95"/>
    </location>
</feature>
<dbReference type="GO" id="GO:0035613">
    <property type="term" value="F:RNA stem-loop binding"/>
    <property type="evidence" value="ECO:0007669"/>
    <property type="project" value="TreeGrafter"/>
</dbReference>
<dbReference type="GO" id="GO:0008270">
    <property type="term" value="F:zinc ion binding"/>
    <property type="evidence" value="ECO:0007669"/>
    <property type="project" value="UniProtKB-KW"/>
</dbReference>
<keyword evidence="4" id="KW-0479">Metal-binding</keyword>
<evidence type="ECO:0000256" key="3">
    <source>
        <dbReference type="ARBA" id="ARBA00022722"/>
    </source>
</evidence>
<evidence type="ECO:0000259" key="11">
    <source>
        <dbReference type="PROSITE" id="PS50876"/>
    </source>
</evidence>
<dbReference type="GO" id="GO:0004523">
    <property type="term" value="F:RNA-DNA hybrid ribonuclease activity"/>
    <property type="evidence" value="ECO:0007669"/>
    <property type="project" value="InterPro"/>
</dbReference>
<dbReference type="InterPro" id="IPR036397">
    <property type="entry name" value="RNaseH_sf"/>
</dbReference>
<keyword evidence="7" id="KW-0862">Zinc</keyword>
<reference evidence="13" key="1">
    <citation type="submission" date="2020-02" db="EMBL/GenBank/DDBJ databases">
        <title>Bird 10,000 Genomes (B10K) Project - Family phase.</title>
        <authorList>
            <person name="Zhang G."/>
        </authorList>
    </citation>
    <scope>NUCLEOTIDE SEQUENCE</scope>
    <source>
        <strain evidence="13">B10K-DU-029-61</strain>
        <tissue evidence="13">Blood</tissue>
    </source>
</reference>
<dbReference type="InterPro" id="IPR003308">
    <property type="entry name" value="Integrase_Zn-bd_dom_N"/>
</dbReference>
<keyword evidence="9" id="KW-0511">Multifunctional enzyme</keyword>
<evidence type="ECO:0000256" key="6">
    <source>
        <dbReference type="ARBA" id="ARBA00022801"/>
    </source>
</evidence>
<evidence type="ECO:0000256" key="7">
    <source>
        <dbReference type="ARBA" id="ARBA00022833"/>
    </source>
</evidence>
<dbReference type="PANTHER" id="PTHR41694:SF4">
    <property type="entry name" value="ENDOGENOUS RETROVIRUS GROUP K MEMBER 10 POL PROTEIN-RELATED"/>
    <property type="match status" value="1"/>
</dbReference>
<dbReference type="Proteomes" id="UP000658642">
    <property type="component" value="Unassembled WGS sequence"/>
</dbReference>
<dbReference type="Pfam" id="PF00075">
    <property type="entry name" value="RNase_H"/>
    <property type="match status" value="1"/>
</dbReference>